<gene>
    <name evidence="7" type="ORF">R3W88_023674</name>
</gene>
<keyword evidence="8" id="KW-1185">Reference proteome</keyword>
<comment type="similarity">
    <text evidence="1">Belongs to the peptidase S28 family.</text>
</comment>
<dbReference type="GO" id="GO:0008239">
    <property type="term" value="F:dipeptidyl-peptidase activity"/>
    <property type="evidence" value="ECO:0007669"/>
    <property type="project" value="TreeGrafter"/>
</dbReference>
<accession>A0AAV9LYD7</accession>
<keyword evidence="2" id="KW-0645">Protease</keyword>
<dbReference type="AlphaFoldDB" id="A0AAV9LYD7"/>
<feature type="signal peptide" evidence="6">
    <location>
        <begin position="1"/>
        <end position="21"/>
    </location>
</feature>
<proteinExistence type="inferred from homology"/>
<evidence type="ECO:0000313" key="7">
    <source>
        <dbReference type="EMBL" id="KAK4730686.1"/>
    </source>
</evidence>
<evidence type="ECO:0000256" key="2">
    <source>
        <dbReference type="ARBA" id="ARBA00022670"/>
    </source>
</evidence>
<evidence type="ECO:0000256" key="6">
    <source>
        <dbReference type="SAM" id="SignalP"/>
    </source>
</evidence>
<dbReference type="GO" id="GO:0070008">
    <property type="term" value="F:serine-type exopeptidase activity"/>
    <property type="evidence" value="ECO:0007669"/>
    <property type="project" value="InterPro"/>
</dbReference>
<evidence type="ECO:0000256" key="3">
    <source>
        <dbReference type="ARBA" id="ARBA00022729"/>
    </source>
</evidence>
<name>A0AAV9LYD7_9SOLN</name>
<reference evidence="7 8" key="1">
    <citation type="submission" date="2023-10" db="EMBL/GenBank/DDBJ databases">
        <title>Genome-Wide Identification Analysis in wild type Solanum Pinnatisectum Reveals Some Genes Defensing Phytophthora Infestans.</title>
        <authorList>
            <person name="Sun C."/>
        </authorList>
    </citation>
    <scope>NUCLEOTIDE SEQUENCE [LARGE SCALE GENOMIC DNA]</scope>
    <source>
        <strain evidence="7">LQN</strain>
        <tissue evidence="7">Leaf</tissue>
    </source>
</reference>
<keyword evidence="5" id="KW-0325">Glycoprotein</keyword>
<sequence length="108" mass="12995">MKTNLIFFSFSLFLFCFCVHSIQLNYETKYFTQILDHFNYNPQSYHTFQQRYLLYDKHWGGTKKNAPIFVYIGGEANIEFIIQNIGFMFDFAQHFKALLLFIEVCVYI</sequence>
<dbReference type="InterPro" id="IPR029058">
    <property type="entry name" value="AB_hydrolase_fold"/>
</dbReference>
<organism evidence="7 8">
    <name type="scientific">Solanum pinnatisectum</name>
    <name type="common">tansyleaf nightshade</name>
    <dbReference type="NCBI Taxonomy" id="50273"/>
    <lineage>
        <taxon>Eukaryota</taxon>
        <taxon>Viridiplantae</taxon>
        <taxon>Streptophyta</taxon>
        <taxon>Embryophyta</taxon>
        <taxon>Tracheophyta</taxon>
        <taxon>Spermatophyta</taxon>
        <taxon>Magnoliopsida</taxon>
        <taxon>eudicotyledons</taxon>
        <taxon>Gunneridae</taxon>
        <taxon>Pentapetalae</taxon>
        <taxon>asterids</taxon>
        <taxon>lamiids</taxon>
        <taxon>Solanales</taxon>
        <taxon>Solanaceae</taxon>
        <taxon>Solanoideae</taxon>
        <taxon>Solaneae</taxon>
        <taxon>Solanum</taxon>
    </lineage>
</organism>
<evidence type="ECO:0000256" key="5">
    <source>
        <dbReference type="ARBA" id="ARBA00023180"/>
    </source>
</evidence>
<dbReference type="Gene3D" id="3.40.50.1820">
    <property type="entry name" value="alpha/beta hydrolase"/>
    <property type="match status" value="1"/>
</dbReference>
<dbReference type="PANTHER" id="PTHR11010">
    <property type="entry name" value="PROTEASE S28 PRO-X CARBOXYPEPTIDASE-RELATED"/>
    <property type="match status" value="1"/>
</dbReference>
<evidence type="ECO:0000256" key="1">
    <source>
        <dbReference type="ARBA" id="ARBA00011079"/>
    </source>
</evidence>
<dbReference type="InterPro" id="IPR008758">
    <property type="entry name" value="Peptidase_S28"/>
</dbReference>
<keyword evidence="3 6" id="KW-0732">Signal</keyword>
<dbReference type="EMBL" id="JAWPEI010000003">
    <property type="protein sequence ID" value="KAK4730686.1"/>
    <property type="molecule type" value="Genomic_DNA"/>
</dbReference>
<dbReference type="PANTHER" id="PTHR11010:SF120">
    <property type="entry name" value="LYSOSOMAL PRO-X CARBOXYPEPTIDASE"/>
    <property type="match status" value="1"/>
</dbReference>
<protein>
    <submittedName>
        <fullName evidence="7">Uncharacterized protein</fullName>
    </submittedName>
</protein>
<evidence type="ECO:0000313" key="8">
    <source>
        <dbReference type="Proteomes" id="UP001311915"/>
    </source>
</evidence>
<feature type="chain" id="PRO_5043765473" evidence="6">
    <location>
        <begin position="22"/>
        <end position="108"/>
    </location>
</feature>
<dbReference type="Proteomes" id="UP001311915">
    <property type="component" value="Unassembled WGS sequence"/>
</dbReference>
<dbReference type="Pfam" id="PF05577">
    <property type="entry name" value="Peptidase_S28"/>
    <property type="match status" value="1"/>
</dbReference>
<evidence type="ECO:0000256" key="4">
    <source>
        <dbReference type="ARBA" id="ARBA00022801"/>
    </source>
</evidence>
<dbReference type="GO" id="GO:0006508">
    <property type="term" value="P:proteolysis"/>
    <property type="evidence" value="ECO:0007669"/>
    <property type="project" value="UniProtKB-KW"/>
</dbReference>
<keyword evidence="4" id="KW-0378">Hydrolase</keyword>
<comment type="caution">
    <text evidence="7">The sequence shown here is derived from an EMBL/GenBank/DDBJ whole genome shotgun (WGS) entry which is preliminary data.</text>
</comment>